<dbReference type="AlphaFoldDB" id="A0A3B3SWE9"/>
<evidence type="ECO:0008006" key="3">
    <source>
        <dbReference type="Google" id="ProtNLM"/>
    </source>
</evidence>
<organism evidence="1 2">
    <name type="scientific">Paramormyrops kingsleyae</name>
    <dbReference type="NCBI Taxonomy" id="1676925"/>
    <lineage>
        <taxon>Eukaryota</taxon>
        <taxon>Metazoa</taxon>
        <taxon>Chordata</taxon>
        <taxon>Craniata</taxon>
        <taxon>Vertebrata</taxon>
        <taxon>Euteleostomi</taxon>
        <taxon>Actinopterygii</taxon>
        <taxon>Neopterygii</taxon>
        <taxon>Teleostei</taxon>
        <taxon>Osteoglossocephala</taxon>
        <taxon>Osteoglossomorpha</taxon>
        <taxon>Osteoglossiformes</taxon>
        <taxon>Mormyridae</taxon>
        <taxon>Paramormyrops</taxon>
    </lineage>
</organism>
<sequence>MTVFLPLTEMKSRWNCGSITCIMCLTCVGSQLSMSSSSASSFSVPLQLSHEPEAFITGALQQWPLGTQIIQKQHPHLHAFIMTQGCK</sequence>
<accession>A0A3B3SWE9</accession>
<keyword evidence="2" id="KW-1185">Reference proteome</keyword>
<reference evidence="1" key="2">
    <citation type="submission" date="2025-09" db="UniProtKB">
        <authorList>
            <consortium name="Ensembl"/>
        </authorList>
    </citation>
    <scope>IDENTIFICATION</scope>
</reference>
<evidence type="ECO:0000313" key="2">
    <source>
        <dbReference type="Proteomes" id="UP000261540"/>
    </source>
</evidence>
<proteinExistence type="predicted"/>
<protein>
    <recommendedName>
        <fullName evidence="3">Secreted protein</fullName>
    </recommendedName>
</protein>
<dbReference type="Proteomes" id="UP000261540">
    <property type="component" value="Unplaced"/>
</dbReference>
<reference evidence="1" key="1">
    <citation type="submission" date="2025-08" db="UniProtKB">
        <authorList>
            <consortium name="Ensembl"/>
        </authorList>
    </citation>
    <scope>IDENTIFICATION</scope>
</reference>
<dbReference type="GeneTree" id="ENSGT00940000177316"/>
<dbReference type="Ensembl" id="ENSPKIT00000015494.1">
    <property type="protein sequence ID" value="ENSPKIP00000034578.1"/>
    <property type="gene ID" value="ENSPKIG00000013847.1"/>
</dbReference>
<evidence type="ECO:0000313" key="1">
    <source>
        <dbReference type="Ensembl" id="ENSPKIP00000034578.1"/>
    </source>
</evidence>
<name>A0A3B3SWE9_9TELE</name>